<dbReference type="GO" id="GO:0016747">
    <property type="term" value="F:acyltransferase activity, transferring groups other than amino-acyl groups"/>
    <property type="evidence" value="ECO:0007669"/>
    <property type="project" value="InterPro"/>
</dbReference>
<dbReference type="SUPFAM" id="SSF55729">
    <property type="entry name" value="Acyl-CoA N-acyltransferases (Nat)"/>
    <property type="match status" value="1"/>
</dbReference>
<dbReference type="OMA" id="MPMITLY"/>
<evidence type="ECO:0000259" key="1">
    <source>
        <dbReference type="PROSITE" id="PS51186"/>
    </source>
</evidence>
<dbReference type="Proteomes" id="UP000444721">
    <property type="component" value="Unassembled WGS sequence"/>
</dbReference>
<sequence>MIASTDNTSSSTPSQQAIPILLKSTPQEIGSCFETFKDLRPHLTTPQAFVEQVLEQQKEGYQIHAIQNENGQVVARVGFRKMTTTAWGKCVYIDDLITSESCRGRGYGTLLLNHVLNFAKENNCSQIHLDSGYNRNTAHRCFDLVAHHFSMKLSQ</sequence>
<dbReference type="VEuPathDB" id="AmoebaDB:NF0078190"/>
<protein>
    <recommendedName>
        <fullName evidence="1">N-acetyltransferase domain-containing protein</fullName>
    </recommendedName>
</protein>
<organism evidence="2 3">
    <name type="scientific">Naegleria fowleri</name>
    <name type="common">Brain eating amoeba</name>
    <dbReference type="NCBI Taxonomy" id="5763"/>
    <lineage>
        <taxon>Eukaryota</taxon>
        <taxon>Discoba</taxon>
        <taxon>Heterolobosea</taxon>
        <taxon>Tetramitia</taxon>
        <taxon>Eutetramitia</taxon>
        <taxon>Vahlkampfiidae</taxon>
        <taxon>Naegleria</taxon>
    </lineage>
</organism>
<evidence type="ECO:0000313" key="3">
    <source>
        <dbReference type="Proteomes" id="UP000444721"/>
    </source>
</evidence>
<dbReference type="AlphaFoldDB" id="A0A6A5BSM8"/>
<evidence type="ECO:0000313" key="2">
    <source>
        <dbReference type="EMBL" id="KAF0977058.1"/>
    </source>
</evidence>
<dbReference type="PROSITE" id="PS51186">
    <property type="entry name" value="GNAT"/>
    <property type="match status" value="1"/>
</dbReference>
<dbReference type="CDD" id="cd04301">
    <property type="entry name" value="NAT_SF"/>
    <property type="match status" value="1"/>
</dbReference>
<comment type="caution">
    <text evidence="2">The sequence shown here is derived from an EMBL/GenBank/DDBJ whole genome shotgun (WGS) entry which is preliminary data.</text>
</comment>
<dbReference type="RefSeq" id="XP_044561771.1">
    <property type="nucleotide sequence ID" value="XM_044707046.1"/>
</dbReference>
<keyword evidence="3" id="KW-1185">Reference proteome</keyword>
<dbReference type="EMBL" id="VFQX01000035">
    <property type="protein sequence ID" value="KAF0977058.1"/>
    <property type="molecule type" value="Genomic_DNA"/>
</dbReference>
<dbReference type="VEuPathDB" id="AmoebaDB:NfTy_064940"/>
<gene>
    <name evidence="2" type="ORF">FDP41_003711</name>
</gene>
<dbReference type="VEuPathDB" id="AmoebaDB:FDP41_003711"/>
<dbReference type="GeneID" id="68110929"/>
<dbReference type="OrthoDB" id="7305308at2759"/>
<reference evidence="2 3" key="1">
    <citation type="journal article" date="2019" name="Sci. Rep.">
        <title>Nanopore sequencing improves the draft genome of the human pathogenic amoeba Naegleria fowleri.</title>
        <authorList>
            <person name="Liechti N."/>
            <person name="Schurch N."/>
            <person name="Bruggmann R."/>
            <person name="Wittwer M."/>
        </authorList>
    </citation>
    <scope>NUCLEOTIDE SEQUENCE [LARGE SCALE GENOMIC DNA]</scope>
    <source>
        <strain evidence="2 3">ATCC 30894</strain>
    </source>
</reference>
<name>A0A6A5BSM8_NAEFO</name>
<dbReference type="Pfam" id="PF00583">
    <property type="entry name" value="Acetyltransf_1"/>
    <property type="match status" value="1"/>
</dbReference>
<proteinExistence type="predicted"/>
<feature type="domain" description="N-acetyltransferase" evidence="1">
    <location>
        <begin position="19"/>
        <end position="155"/>
    </location>
</feature>
<dbReference type="InterPro" id="IPR016181">
    <property type="entry name" value="Acyl_CoA_acyltransferase"/>
</dbReference>
<accession>A0A6A5BSM8</accession>
<dbReference type="InterPro" id="IPR000182">
    <property type="entry name" value="GNAT_dom"/>
</dbReference>
<dbReference type="Gene3D" id="3.40.630.30">
    <property type="match status" value="1"/>
</dbReference>